<evidence type="ECO:0000256" key="8">
    <source>
        <dbReference type="ARBA" id="ARBA00023163"/>
    </source>
</evidence>
<dbReference type="GO" id="GO:0030888">
    <property type="term" value="P:regulation of B cell proliferation"/>
    <property type="evidence" value="ECO:0007669"/>
    <property type="project" value="Ensembl"/>
</dbReference>
<dbReference type="GO" id="GO:0001228">
    <property type="term" value="F:DNA-binding transcription activator activity, RNA polymerase II-specific"/>
    <property type="evidence" value="ECO:0007669"/>
    <property type="project" value="Ensembl"/>
</dbReference>
<dbReference type="Pfam" id="PF00096">
    <property type="entry name" value="zf-C2H2"/>
    <property type="match status" value="2"/>
</dbReference>
<evidence type="ECO:0000256" key="10">
    <source>
        <dbReference type="ARBA" id="ARBA00038390"/>
    </source>
</evidence>
<dbReference type="FunFam" id="3.30.160.60:FF:000265">
    <property type="entry name" value="IKAROS family zinc finger 1"/>
    <property type="match status" value="1"/>
</dbReference>
<reference evidence="14" key="2">
    <citation type="submission" date="2025-08" db="UniProtKB">
        <authorList>
            <consortium name="Ensembl"/>
        </authorList>
    </citation>
    <scope>IDENTIFICATION</scope>
</reference>
<dbReference type="AlphaFoldDB" id="G1KBS5"/>
<accession>G1KBS5</accession>
<dbReference type="GO" id="GO:0006357">
    <property type="term" value="P:regulation of transcription by RNA polymerase II"/>
    <property type="evidence" value="ECO:0000318"/>
    <property type="project" value="GO_Central"/>
</dbReference>
<dbReference type="InParanoid" id="G1KBS5"/>
<dbReference type="FunFam" id="3.30.160.60:FF:000073">
    <property type="entry name" value="IKAROS family zinc finger 1"/>
    <property type="match status" value="1"/>
</dbReference>
<dbReference type="Proteomes" id="UP000001646">
    <property type="component" value="Chromosome 6"/>
</dbReference>
<feature type="compositionally biased region" description="Basic and acidic residues" evidence="12">
    <location>
        <begin position="28"/>
        <end position="51"/>
    </location>
</feature>
<reference evidence="14" key="3">
    <citation type="submission" date="2025-09" db="UniProtKB">
        <authorList>
            <consortium name="Ensembl"/>
        </authorList>
    </citation>
    <scope>IDENTIFICATION</scope>
</reference>
<dbReference type="InterPro" id="IPR036236">
    <property type="entry name" value="Znf_C2H2_sf"/>
</dbReference>
<keyword evidence="7" id="KW-0238">DNA-binding</keyword>
<evidence type="ECO:0000256" key="1">
    <source>
        <dbReference type="ARBA" id="ARBA00004123"/>
    </source>
</evidence>
<dbReference type="GO" id="GO:0042826">
    <property type="term" value="F:histone deacetylase binding"/>
    <property type="evidence" value="ECO:0007669"/>
    <property type="project" value="Ensembl"/>
</dbReference>
<dbReference type="GO" id="GO:0030183">
    <property type="term" value="P:B cell differentiation"/>
    <property type="evidence" value="ECO:0007669"/>
    <property type="project" value="Ensembl"/>
</dbReference>
<reference evidence="14 15" key="1">
    <citation type="submission" date="2009-12" db="EMBL/GenBank/DDBJ databases">
        <title>The Genome Sequence of Anolis carolinensis (Green Anole Lizard).</title>
        <authorList>
            <consortium name="The Genome Sequencing Platform"/>
            <person name="Di Palma F."/>
            <person name="Alfoldi J."/>
            <person name="Heiman D."/>
            <person name="Young S."/>
            <person name="Grabherr M."/>
            <person name="Johnson J."/>
            <person name="Lander E.S."/>
            <person name="Lindblad-Toh K."/>
        </authorList>
    </citation>
    <scope>NUCLEOTIDE SEQUENCE [LARGE SCALE GENOMIC DNA]</scope>
    <source>
        <strain evidence="14 15">JBL SC #1</strain>
    </source>
</reference>
<dbReference type="FunFam" id="3.30.160.60:FF:000525">
    <property type="entry name" value="IKAROS family zinc finger 1"/>
    <property type="match status" value="1"/>
</dbReference>
<dbReference type="PANTHER" id="PTHR24404">
    <property type="entry name" value="ZINC FINGER PROTEIN"/>
    <property type="match status" value="1"/>
</dbReference>
<protein>
    <submittedName>
        <fullName evidence="14">IKAROS family zinc finger 3</fullName>
    </submittedName>
</protein>
<feature type="domain" description="C2H2-type" evidence="13">
    <location>
        <begin position="172"/>
        <end position="199"/>
    </location>
</feature>
<evidence type="ECO:0000256" key="2">
    <source>
        <dbReference type="ARBA" id="ARBA00022723"/>
    </source>
</evidence>
<proteinExistence type="inferred from homology"/>
<evidence type="ECO:0000313" key="15">
    <source>
        <dbReference type="Proteomes" id="UP000001646"/>
    </source>
</evidence>
<dbReference type="GeneTree" id="ENSGT00940000160462"/>
<dbReference type="Gene3D" id="3.30.160.60">
    <property type="entry name" value="Classic Zinc Finger"/>
    <property type="match status" value="5"/>
</dbReference>
<feature type="domain" description="C2H2-type" evidence="13">
    <location>
        <begin position="116"/>
        <end position="143"/>
    </location>
</feature>
<keyword evidence="15" id="KW-1185">Reference proteome</keyword>
<dbReference type="GO" id="GO:0005829">
    <property type="term" value="C:cytosol"/>
    <property type="evidence" value="ECO:0007669"/>
    <property type="project" value="Ensembl"/>
</dbReference>
<keyword evidence="8" id="KW-0804">Transcription</keyword>
<keyword evidence="5" id="KW-0862">Zinc</keyword>
<evidence type="ECO:0000259" key="13">
    <source>
        <dbReference type="PROSITE" id="PS50157"/>
    </source>
</evidence>
<organism evidence="14 15">
    <name type="scientific">Anolis carolinensis</name>
    <name type="common">Green anole</name>
    <name type="synonym">American chameleon</name>
    <dbReference type="NCBI Taxonomy" id="28377"/>
    <lineage>
        <taxon>Eukaryota</taxon>
        <taxon>Metazoa</taxon>
        <taxon>Chordata</taxon>
        <taxon>Craniata</taxon>
        <taxon>Vertebrata</taxon>
        <taxon>Euteleostomi</taxon>
        <taxon>Lepidosauria</taxon>
        <taxon>Squamata</taxon>
        <taxon>Bifurcata</taxon>
        <taxon>Unidentata</taxon>
        <taxon>Episquamata</taxon>
        <taxon>Toxicofera</taxon>
        <taxon>Iguania</taxon>
        <taxon>Dactyloidae</taxon>
        <taxon>Anolis</taxon>
    </lineage>
</organism>
<dbReference type="PROSITE" id="PS00028">
    <property type="entry name" value="ZINC_FINGER_C2H2_1"/>
    <property type="match status" value="4"/>
</dbReference>
<evidence type="ECO:0000256" key="5">
    <source>
        <dbReference type="ARBA" id="ARBA00022833"/>
    </source>
</evidence>
<evidence type="ECO:0000313" key="14">
    <source>
        <dbReference type="Ensembl" id="ENSACAP00000003237.3"/>
    </source>
</evidence>
<dbReference type="STRING" id="28377.ENSACAP00000003237"/>
<evidence type="ECO:0000256" key="4">
    <source>
        <dbReference type="ARBA" id="ARBA00022771"/>
    </source>
</evidence>
<dbReference type="SUPFAM" id="SSF57667">
    <property type="entry name" value="beta-beta-alpha zinc fingers"/>
    <property type="match status" value="3"/>
</dbReference>
<dbReference type="GO" id="GO:0030217">
    <property type="term" value="P:T cell differentiation"/>
    <property type="evidence" value="ECO:0007669"/>
    <property type="project" value="Ensembl"/>
</dbReference>
<dbReference type="PROSITE" id="PS50157">
    <property type="entry name" value="ZINC_FINGER_C2H2_2"/>
    <property type="match status" value="4"/>
</dbReference>
<feature type="domain" description="C2H2-type" evidence="13">
    <location>
        <begin position="200"/>
        <end position="219"/>
    </location>
</feature>
<evidence type="ECO:0000256" key="11">
    <source>
        <dbReference type="PROSITE-ProRule" id="PRU00042"/>
    </source>
</evidence>
<comment type="subcellular location">
    <subcellularLocation>
        <location evidence="1">Nucleus</location>
    </subcellularLocation>
</comment>
<gene>
    <name evidence="14" type="primary">IKZF3</name>
</gene>
<dbReference type="GO" id="GO:0008270">
    <property type="term" value="F:zinc ion binding"/>
    <property type="evidence" value="ECO:0007669"/>
    <property type="project" value="UniProtKB-KW"/>
</dbReference>
<dbReference type="InterPro" id="IPR050589">
    <property type="entry name" value="Ikaros_C2H2-ZF"/>
</dbReference>
<keyword evidence="2" id="KW-0479">Metal-binding</keyword>
<dbReference type="FunFam" id="3.30.160.60:FF:000124">
    <property type="entry name" value="IKAROS family zinc finger 4"/>
    <property type="match status" value="1"/>
</dbReference>
<keyword evidence="4 11" id="KW-0863">Zinc-finger</keyword>
<dbReference type="Ensembl" id="ENSACAT00000003320.4">
    <property type="protein sequence ID" value="ENSACAP00000003237.3"/>
    <property type="gene ID" value="ENSACAG00000003308.4"/>
</dbReference>
<dbReference type="GO" id="GO:0046982">
    <property type="term" value="F:protein heterodimerization activity"/>
    <property type="evidence" value="ECO:0007669"/>
    <property type="project" value="Ensembl"/>
</dbReference>
<dbReference type="GO" id="GO:0042981">
    <property type="term" value="P:regulation of apoptotic process"/>
    <property type="evidence" value="ECO:0007669"/>
    <property type="project" value="Ensembl"/>
</dbReference>
<dbReference type="InterPro" id="IPR013087">
    <property type="entry name" value="Znf_C2H2_type"/>
</dbReference>
<evidence type="ECO:0000256" key="3">
    <source>
        <dbReference type="ARBA" id="ARBA00022737"/>
    </source>
</evidence>
<evidence type="ECO:0000256" key="7">
    <source>
        <dbReference type="ARBA" id="ARBA00023125"/>
    </source>
</evidence>
<keyword evidence="9" id="KW-0539">Nucleus</keyword>
<feature type="compositionally biased region" description="Basic and acidic residues" evidence="12">
    <location>
        <begin position="59"/>
        <end position="75"/>
    </location>
</feature>
<dbReference type="eggNOG" id="KOG1721">
    <property type="taxonomic scope" value="Eukaryota"/>
</dbReference>
<dbReference type="GO" id="GO:0005654">
    <property type="term" value="C:nucleoplasm"/>
    <property type="evidence" value="ECO:0007669"/>
    <property type="project" value="Ensembl"/>
</dbReference>
<dbReference type="GO" id="GO:0042803">
    <property type="term" value="F:protein homodimerization activity"/>
    <property type="evidence" value="ECO:0007669"/>
    <property type="project" value="Ensembl"/>
</dbReference>
<dbReference type="SMART" id="SM00355">
    <property type="entry name" value="ZnF_C2H2"/>
    <property type="match status" value="6"/>
</dbReference>
<dbReference type="HOGENOM" id="CLU_025502_1_0_1"/>
<name>G1KBS5_ANOCA</name>
<keyword evidence="6" id="KW-0805">Transcription regulation</keyword>
<evidence type="ECO:0000256" key="6">
    <source>
        <dbReference type="ARBA" id="ARBA00023015"/>
    </source>
</evidence>
<dbReference type="PANTHER" id="PTHR24404:SF23">
    <property type="entry name" value="ZINC FINGER PROTEIN AIOLOS"/>
    <property type="match status" value="1"/>
</dbReference>
<feature type="region of interest" description="Disordered" evidence="12">
    <location>
        <begin position="370"/>
        <end position="408"/>
    </location>
</feature>
<feature type="region of interest" description="Disordered" evidence="12">
    <location>
        <begin position="1"/>
        <end position="75"/>
    </location>
</feature>
<dbReference type="GO" id="GO:0009617">
    <property type="term" value="P:response to bacterium"/>
    <property type="evidence" value="ECO:0007669"/>
    <property type="project" value="Ensembl"/>
</dbReference>
<sequence length="511" mass="58032">MDLTNCREQSELTDVKDVQDDSNSNTSHETENMNHSEDAKEYHLTNGRGREEDDLPTVRGEHSEKEDDALKSEPMETRVEPGILYNCRQEYGEYDSVELERHAGPYDLIRPTGGKLNCDICGLGCVSLNVLMVHKRSHTGERPFHCNQCGASFTQKGNLLRHVKLHTGEKPFKCHLCSYACQRRDALSGHLRTHSVEKPFKCEFCGRSYKQRSSLEEHKERCRTYLQNANLNEAESTEGRHVKTEMGTERALVLDRLASNVAKRKSSMPQKFVGEKRPSFEVNYSSNFGYEKERDVMLQGGMLDQAINNAIGYLGVDALRPIVQTPAAPTSEMVPVISSLYPLALTRTEVITSNSQEVEKSHIIQLRDKAMSSDRGLSPNNSGQDSTDSDSNQEEHKPHPYHHNQAASPALQARNGLLTYKEYPRAYDIFRSPAICPRDVLKVFNKEGEPIGVYRCDHCRVLFLDYVMFTIHMGCHGFRDPFECNVCGHRSQDKYEFSSHIVRGEHRMGLK</sequence>
<dbReference type="GO" id="GO:1990841">
    <property type="term" value="F:promoter-specific chromatin binding"/>
    <property type="evidence" value="ECO:0007669"/>
    <property type="project" value="Ensembl"/>
</dbReference>
<dbReference type="GO" id="GO:0000978">
    <property type="term" value="F:RNA polymerase II cis-regulatory region sequence-specific DNA binding"/>
    <property type="evidence" value="ECO:0000318"/>
    <property type="project" value="GO_Central"/>
</dbReference>
<feature type="compositionally biased region" description="Basic and acidic residues" evidence="12">
    <location>
        <begin position="8"/>
        <end position="19"/>
    </location>
</feature>
<comment type="similarity">
    <text evidence="10">Belongs to the Ikaros C2H2-type zinc-finger protein family.</text>
</comment>
<keyword evidence="3" id="KW-0677">Repeat</keyword>
<dbReference type="Bgee" id="ENSACAG00000003308">
    <property type="expression patterns" value="Expressed in adrenal gland and 4 other cell types or tissues"/>
</dbReference>
<evidence type="ECO:0000256" key="9">
    <source>
        <dbReference type="ARBA" id="ARBA00023242"/>
    </source>
</evidence>
<feature type="domain" description="C2H2-type" evidence="13">
    <location>
        <begin position="144"/>
        <end position="171"/>
    </location>
</feature>
<dbReference type="GO" id="GO:0003700">
    <property type="term" value="F:DNA-binding transcription factor activity"/>
    <property type="evidence" value="ECO:0000318"/>
    <property type="project" value="GO_Central"/>
</dbReference>
<dbReference type="GO" id="GO:0045577">
    <property type="term" value="P:regulation of B cell differentiation"/>
    <property type="evidence" value="ECO:0007669"/>
    <property type="project" value="Ensembl"/>
</dbReference>
<evidence type="ECO:0000256" key="12">
    <source>
        <dbReference type="SAM" id="MobiDB-lite"/>
    </source>
</evidence>